<dbReference type="InterPro" id="IPR009057">
    <property type="entry name" value="Homeodomain-like_sf"/>
</dbReference>
<accession>A0A0M0JB61</accession>
<dbReference type="AlphaFoldDB" id="A0A0M0JB61"/>
<evidence type="ECO:0000313" key="4">
    <source>
        <dbReference type="EMBL" id="KOO23592.1"/>
    </source>
</evidence>
<proteinExistence type="predicted"/>
<dbReference type="InterPro" id="IPR041232">
    <property type="entry name" value="NPL"/>
</dbReference>
<dbReference type="OrthoDB" id="118550at2759"/>
<dbReference type="InterPro" id="IPR001005">
    <property type="entry name" value="SANT/Myb"/>
</dbReference>
<dbReference type="EMBL" id="JWZX01003176">
    <property type="protein sequence ID" value="KOO23592.1"/>
    <property type="molecule type" value="Genomic_DNA"/>
</dbReference>
<feature type="domain" description="Myb-like" evidence="2">
    <location>
        <begin position="78"/>
        <end position="125"/>
    </location>
</feature>
<dbReference type="PROSITE" id="PS51294">
    <property type="entry name" value="HTH_MYB"/>
    <property type="match status" value="1"/>
</dbReference>
<dbReference type="InterPro" id="IPR017930">
    <property type="entry name" value="Myb_dom"/>
</dbReference>
<gene>
    <name evidence="4" type="ORF">Ctob_002754</name>
</gene>
<organism evidence="4 5">
    <name type="scientific">Chrysochromulina tobinii</name>
    <dbReference type="NCBI Taxonomy" id="1460289"/>
    <lineage>
        <taxon>Eukaryota</taxon>
        <taxon>Haptista</taxon>
        <taxon>Haptophyta</taxon>
        <taxon>Prymnesiophyceae</taxon>
        <taxon>Prymnesiales</taxon>
        <taxon>Chrysochromulinaceae</taxon>
        <taxon>Chrysochromulina</taxon>
    </lineage>
</organism>
<evidence type="ECO:0000256" key="1">
    <source>
        <dbReference type="SAM" id="MobiDB-lite"/>
    </source>
</evidence>
<comment type="caution">
    <text evidence="4">The sequence shown here is derived from an EMBL/GenBank/DDBJ whole genome shotgun (WGS) entry which is preliminary data.</text>
</comment>
<dbReference type="SMART" id="SM00717">
    <property type="entry name" value="SANT"/>
    <property type="match status" value="1"/>
</dbReference>
<dbReference type="CDD" id="cd00167">
    <property type="entry name" value="SANT"/>
    <property type="match status" value="1"/>
</dbReference>
<feature type="compositionally biased region" description="Basic residues" evidence="1">
    <location>
        <begin position="117"/>
        <end position="126"/>
    </location>
</feature>
<keyword evidence="5" id="KW-1185">Reference proteome</keyword>
<protein>
    <submittedName>
        <fullName evidence="4">Uncharacterized protein</fullName>
    </submittedName>
</protein>
<feature type="domain" description="HTH myb-type" evidence="3">
    <location>
        <begin position="77"/>
        <end position="126"/>
    </location>
</feature>
<dbReference type="SUPFAM" id="SSF46689">
    <property type="entry name" value="Homeodomain-like"/>
    <property type="match status" value="1"/>
</dbReference>
<evidence type="ECO:0000313" key="5">
    <source>
        <dbReference type="Proteomes" id="UP000037460"/>
    </source>
</evidence>
<dbReference type="Proteomes" id="UP000037460">
    <property type="component" value="Unassembled WGS sequence"/>
</dbReference>
<feature type="region of interest" description="Disordered" evidence="1">
    <location>
        <begin position="105"/>
        <end position="126"/>
    </location>
</feature>
<dbReference type="Pfam" id="PF17800">
    <property type="entry name" value="NPL"/>
    <property type="match status" value="1"/>
</dbReference>
<sequence>MAPLSFWGCVVKPGKTPTTLKRAQEFASVIIKQAALAPEGKPEGTSVLSVSVGATSEDKFVLCHLTPGSCDQWALDAWSAKEEKALADSLAKLKEGTPNRWERVAQDVGGGKTPSACKKHAKEMKK</sequence>
<evidence type="ECO:0000259" key="3">
    <source>
        <dbReference type="PROSITE" id="PS51294"/>
    </source>
</evidence>
<dbReference type="PROSITE" id="PS50090">
    <property type="entry name" value="MYB_LIKE"/>
    <property type="match status" value="1"/>
</dbReference>
<evidence type="ECO:0000259" key="2">
    <source>
        <dbReference type="PROSITE" id="PS50090"/>
    </source>
</evidence>
<dbReference type="Gene3D" id="1.10.10.60">
    <property type="entry name" value="Homeodomain-like"/>
    <property type="match status" value="1"/>
</dbReference>
<name>A0A0M0JB61_9EUKA</name>
<reference evidence="5" key="1">
    <citation type="journal article" date="2015" name="PLoS Genet.">
        <title>Genome Sequence and Transcriptome Analyses of Chrysochromulina tobin: Metabolic Tools for Enhanced Algal Fitness in the Prominent Order Prymnesiales (Haptophyceae).</title>
        <authorList>
            <person name="Hovde B.T."/>
            <person name="Deodato C.R."/>
            <person name="Hunsperger H.M."/>
            <person name="Ryken S.A."/>
            <person name="Yost W."/>
            <person name="Jha R.K."/>
            <person name="Patterson J."/>
            <person name="Monnat R.J. Jr."/>
            <person name="Barlow S.B."/>
            <person name="Starkenburg S.R."/>
            <person name="Cattolico R.A."/>
        </authorList>
    </citation>
    <scope>NUCLEOTIDE SEQUENCE</scope>
    <source>
        <strain evidence="5">CCMP291</strain>
    </source>
</reference>